<evidence type="ECO:0000313" key="2">
    <source>
        <dbReference type="EMBL" id="SFN38275.1"/>
    </source>
</evidence>
<protein>
    <recommendedName>
        <fullName evidence="4">SmpA / OmlA family protein</fullName>
    </recommendedName>
</protein>
<keyword evidence="3" id="KW-1185">Reference proteome</keyword>
<feature type="chain" id="PRO_5011733751" description="SmpA / OmlA family protein" evidence="1">
    <location>
        <begin position="22"/>
        <end position="98"/>
    </location>
</feature>
<name>A0A1I4YJQ3_9GAMM</name>
<organism evidence="2 3">
    <name type="scientific">Candidatus Pantoea varia</name>
    <dbReference type="NCBI Taxonomy" id="1881036"/>
    <lineage>
        <taxon>Bacteria</taxon>
        <taxon>Pseudomonadati</taxon>
        <taxon>Pseudomonadota</taxon>
        <taxon>Gammaproteobacteria</taxon>
        <taxon>Enterobacterales</taxon>
        <taxon>Erwiniaceae</taxon>
        <taxon>Pantoea</taxon>
    </lineage>
</organism>
<reference evidence="3" key="1">
    <citation type="submission" date="2016-10" db="EMBL/GenBank/DDBJ databases">
        <authorList>
            <person name="Varghese N."/>
            <person name="Submissions S."/>
        </authorList>
    </citation>
    <scope>NUCLEOTIDE SEQUENCE [LARGE SCALE GENOMIC DNA]</scope>
    <source>
        <strain evidence="3">OV426</strain>
    </source>
</reference>
<keyword evidence="1" id="KW-0732">Signal</keyword>
<dbReference type="EMBL" id="FOVG01000001">
    <property type="protein sequence ID" value="SFN38275.1"/>
    <property type="molecule type" value="Genomic_DNA"/>
</dbReference>
<evidence type="ECO:0008006" key="4">
    <source>
        <dbReference type="Google" id="ProtNLM"/>
    </source>
</evidence>
<dbReference type="Proteomes" id="UP000198968">
    <property type="component" value="Unassembled WGS sequence"/>
</dbReference>
<feature type="signal peptide" evidence="1">
    <location>
        <begin position="1"/>
        <end position="21"/>
    </location>
</feature>
<evidence type="ECO:0000313" key="3">
    <source>
        <dbReference type="Proteomes" id="UP000198968"/>
    </source>
</evidence>
<dbReference type="AlphaFoldDB" id="A0A1I4YJQ3"/>
<proteinExistence type="predicted"/>
<accession>A0A1I4YJQ3</accession>
<sequence length="98" mass="10851">MTKRVLLAALLLLLAACSNQVGHRLDNSNLQHIHAGQTTKAQLIGLFGQPDSETPYPDGQRLLKWTYSEARTLNTTEGQTLTVQMKNDKVLNYALSKS</sequence>
<dbReference type="PROSITE" id="PS51257">
    <property type="entry name" value="PROKAR_LIPOPROTEIN"/>
    <property type="match status" value="1"/>
</dbReference>
<gene>
    <name evidence="2" type="ORF">SAMN05428971_1238</name>
</gene>
<dbReference type="RefSeq" id="WP_254772438.1">
    <property type="nucleotide sequence ID" value="NZ_FOVG01000001.1"/>
</dbReference>
<evidence type="ECO:0000256" key="1">
    <source>
        <dbReference type="SAM" id="SignalP"/>
    </source>
</evidence>